<dbReference type="Pfam" id="PF00155">
    <property type="entry name" value="Aminotran_1_2"/>
    <property type="match status" value="1"/>
</dbReference>
<evidence type="ECO:0000313" key="5">
    <source>
        <dbReference type="EMBL" id="MPM71007.1"/>
    </source>
</evidence>
<dbReference type="InterPro" id="IPR015424">
    <property type="entry name" value="PyrdxlP-dep_Trfase"/>
</dbReference>
<comment type="caution">
    <text evidence="5">The sequence shown here is derived from an EMBL/GenBank/DDBJ whole genome shotgun (WGS) entry which is preliminary data.</text>
</comment>
<dbReference type="InterPro" id="IPR004838">
    <property type="entry name" value="NHTrfase_class1_PyrdxlP-BS"/>
</dbReference>
<gene>
    <name evidence="5" type="primary">dapL_38</name>
    <name evidence="5" type="ORF">SDC9_117970</name>
</gene>
<dbReference type="SUPFAM" id="SSF53383">
    <property type="entry name" value="PLP-dependent transferases"/>
    <property type="match status" value="1"/>
</dbReference>
<evidence type="ECO:0000259" key="4">
    <source>
        <dbReference type="Pfam" id="PF00155"/>
    </source>
</evidence>
<keyword evidence="2 5" id="KW-0032">Aminotransferase</keyword>
<name>A0A645C107_9ZZZZ</name>
<protein>
    <submittedName>
        <fullName evidence="5">LL-diaminopimelate aminotransferase</fullName>
        <ecNumber evidence="5">2.6.1.83</ecNumber>
    </submittedName>
</protein>
<dbReference type="Gene3D" id="3.40.640.10">
    <property type="entry name" value="Type I PLP-dependent aspartate aminotransferase-like (Major domain)"/>
    <property type="match status" value="1"/>
</dbReference>
<proteinExistence type="predicted"/>
<evidence type="ECO:0000256" key="1">
    <source>
        <dbReference type="ARBA" id="ARBA00001933"/>
    </source>
</evidence>
<organism evidence="5">
    <name type="scientific">bioreactor metagenome</name>
    <dbReference type="NCBI Taxonomy" id="1076179"/>
    <lineage>
        <taxon>unclassified sequences</taxon>
        <taxon>metagenomes</taxon>
        <taxon>ecological metagenomes</taxon>
    </lineage>
</organism>
<dbReference type="EC" id="2.6.1.83" evidence="5"/>
<dbReference type="InterPro" id="IPR015421">
    <property type="entry name" value="PyrdxlP-dep_Trfase_major"/>
</dbReference>
<dbReference type="PROSITE" id="PS00105">
    <property type="entry name" value="AA_TRANSFER_CLASS_1"/>
    <property type="match status" value="1"/>
</dbReference>
<dbReference type="PANTHER" id="PTHR42832">
    <property type="entry name" value="AMINO ACID AMINOTRANSFERASE"/>
    <property type="match status" value="1"/>
</dbReference>
<dbReference type="AlphaFoldDB" id="A0A645C107"/>
<evidence type="ECO:0000256" key="3">
    <source>
        <dbReference type="ARBA" id="ARBA00022679"/>
    </source>
</evidence>
<keyword evidence="3 5" id="KW-0808">Transferase</keyword>
<dbReference type="InterPro" id="IPR015422">
    <property type="entry name" value="PyrdxlP-dep_Trfase_small"/>
</dbReference>
<dbReference type="EMBL" id="VSSQ01023843">
    <property type="protein sequence ID" value="MPM71007.1"/>
    <property type="molecule type" value="Genomic_DNA"/>
</dbReference>
<comment type="cofactor">
    <cofactor evidence="1">
        <name>pyridoxal 5'-phosphate</name>
        <dbReference type="ChEBI" id="CHEBI:597326"/>
    </cofactor>
</comment>
<feature type="domain" description="Aminotransferase class I/classII large" evidence="4">
    <location>
        <begin position="2"/>
        <end position="270"/>
    </location>
</feature>
<dbReference type="InterPro" id="IPR050881">
    <property type="entry name" value="LL-DAP_aminotransferase"/>
</dbReference>
<sequence length="275" mass="30630">MAFLDPGDVVLIPDPGYPAYQAAAGLCGAEVVLYKLDPSAGWRPDLKSIDKRVLKRAKLMWINYPNMPTGAMADTALFKEIVEFATKHEILVCNDNPYSFILNEEHKSILSIEGAKDVALELNSLSKSHNMPGWRIGMVAGKSIFIDAVLRVKSNTDSGMFRPVQLAAAKALKSKETWYESLNNIYRQRRNAAEKLMRSIGCRFESNQCGMFLWGKIPNVYKDSVELSDKLLSRAGVFIAPGSIFGESGSRYVRISLCADKRVFAEAVKRVEENL</sequence>
<dbReference type="CDD" id="cd00609">
    <property type="entry name" value="AAT_like"/>
    <property type="match status" value="1"/>
</dbReference>
<dbReference type="GO" id="GO:0010285">
    <property type="term" value="F:L,L-diaminopimelate aminotransferase activity"/>
    <property type="evidence" value="ECO:0007669"/>
    <property type="project" value="UniProtKB-EC"/>
</dbReference>
<dbReference type="PANTHER" id="PTHR42832:SF3">
    <property type="entry name" value="L-GLUTAMINE--4-(METHYLSULFANYL)-2-OXOBUTANOATE AMINOTRANSFERASE"/>
    <property type="match status" value="1"/>
</dbReference>
<reference evidence="5" key="1">
    <citation type="submission" date="2019-08" db="EMBL/GenBank/DDBJ databases">
        <authorList>
            <person name="Kucharzyk K."/>
            <person name="Murdoch R.W."/>
            <person name="Higgins S."/>
            <person name="Loffler F."/>
        </authorList>
    </citation>
    <scope>NUCLEOTIDE SEQUENCE</scope>
</reference>
<dbReference type="InterPro" id="IPR004839">
    <property type="entry name" value="Aminotransferase_I/II_large"/>
</dbReference>
<evidence type="ECO:0000256" key="2">
    <source>
        <dbReference type="ARBA" id="ARBA00022576"/>
    </source>
</evidence>
<accession>A0A645C107</accession>
<dbReference type="GO" id="GO:0030170">
    <property type="term" value="F:pyridoxal phosphate binding"/>
    <property type="evidence" value="ECO:0007669"/>
    <property type="project" value="InterPro"/>
</dbReference>
<dbReference type="Gene3D" id="3.90.1150.10">
    <property type="entry name" value="Aspartate Aminotransferase, domain 1"/>
    <property type="match status" value="1"/>
</dbReference>